<dbReference type="Pfam" id="PF07238">
    <property type="entry name" value="PilZ"/>
    <property type="match status" value="2"/>
</dbReference>
<name>A0A9X3A8W5_9SPHN</name>
<feature type="domain" description="PilZ" evidence="1">
    <location>
        <begin position="113"/>
        <end position="188"/>
    </location>
</feature>
<dbReference type="AlphaFoldDB" id="A0A9X3A8W5"/>
<protein>
    <submittedName>
        <fullName evidence="2">PilZ domain-containing protein</fullName>
    </submittedName>
</protein>
<accession>A0A9X3A8W5</accession>
<dbReference type="Gene3D" id="2.40.10.220">
    <property type="entry name" value="predicted glycosyltransferase like domains"/>
    <property type="match status" value="1"/>
</dbReference>
<reference evidence="2" key="1">
    <citation type="submission" date="2022-09" db="EMBL/GenBank/DDBJ databases">
        <title>The genome sequence of Tsuneonella sp. YG55.</title>
        <authorList>
            <person name="Liu Y."/>
        </authorList>
    </citation>
    <scope>NUCLEOTIDE SEQUENCE</scope>
    <source>
        <strain evidence="2">YG55</strain>
    </source>
</reference>
<dbReference type="InterPro" id="IPR009875">
    <property type="entry name" value="PilZ_domain"/>
</dbReference>
<keyword evidence="3" id="KW-1185">Reference proteome</keyword>
<dbReference type="GO" id="GO:0035438">
    <property type="term" value="F:cyclic-di-GMP binding"/>
    <property type="evidence" value="ECO:0007669"/>
    <property type="project" value="InterPro"/>
</dbReference>
<dbReference type="SUPFAM" id="SSF141371">
    <property type="entry name" value="PilZ domain-like"/>
    <property type="match status" value="1"/>
</dbReference>
<evidence type="ECO:0000259" key="1">
    <source>
        <dbReference type="Pfam" id="PF07238"/>
    </source>
</evidence>
<organism evidence="2 3">
    <name type="scientific">Tsuneonella litorea</name>
    <dbReference type="NCBI Taxonomy" id="2976475"/>
    <lineage>
        <taxon>Bacteria</taxon>
        <taxon>Pseudomonadati</taxon>
        <taxon>Pseudomonadota</taxon>
        <taxon>Alphaproteobacteria</taxon>
        <taxon>Sphingomonadales</taxon>
        <taxon>Erythrobacteraceae</taxon>
        <taxon>Tsuneonella</taxon>
    </lineage>
</organism>
<comment type="caution">
    <text evidence="2">The sequence shown here is derived from an EMBL/GenBank/DDBJ whole genome shotgun (WGS) entry which is preliminary data.</text>
</comment>
<evidence type="ECO:0000313" key="2">
    <source>
        <dbReference type="EMBL" id="MCT2559906.1"/>
    </source>
</evidence>
<dbReference type="EMBL" id="JAOAMV010000007">
    <property type="protein sequence ID" value="MCT2559906.1"/>
    <property type="molecule type" value="Genomic_DNA"/>
</dbReference>
<dbReference type="RefSeq" id="WP_259962943.1">
    <property type="nucleotide sequence ID" value="NZ_JAOAMV010000007.1"/>
</dbReference>
<gene>
    <name evidence="2" type="ORF">N0B51_13055</name>
</gene>
<feature type="domain" description="PilZ" evidence="1">
    <location>
        <begin position="19"/>
        <end position="94"/>
    </location>
</feature>
<proteinExistence type="predicted"/>
<evidence type="ECO:0000313" key="3">
    <source>
        <dbReference type="Proteomes" id="UP001142648"/>
    </source>
</evidence>
<dbReference type="Proteomes" id="UP001142648">
    <property type="component" value="Unassembled WGS sequence"/>
</dbReference>
<sequence length="216" mass="24064">MEQGRIELPHEAEATPCEDRAAPRFTLLIRAAKLIAPSGEFIAVIRDVSESGISLRGFHPLPAGDPLMLELQTGERHRIEAVWDHGSETGYRFLDQVDIVRLIAEAGRYPKRQLRLNIAFPVELAFLGRRVAAEVVNVSQQGARIECSELLAIDQPLRIVSDILPEVRARVRWRKGDVHGLVFDDTFSLNQLALFAAGAQDPGLMDGPRCKVSLRR</sequence>